<sequence>DDAGLRALAKAKRAPLDARLGEAMRAYHRRLGASPESLDSLERLVRGDAVVAVAGQQPAPLGGPLYALHKTACAVGLAAEIGARTGVPAVPMFWMHGEDSDFAEIRTATIADATLALHDLELPASAHREGGLIGAVPLAPLAELEAAALRHWAPFPGHADAARLLERASTHARDLGEAYSALLLALFADQGLVVIDPRLPEFRAAARPIIDRYLSDADRLQAAARAAGDRLEAMSGQRPLGGPALDSFVFRIEDGTRHKATPDEARALGARAELTPSVALRPVVQDGVFPTVAMACGAAEASYLAQLREVFEGLGVRPACPVPRLSVTWLPASGIELLEASGARIEELVFESDAVLRRLADHQVPADLRSALERGREASRGALERLADAARAVDSSLPQMIESARGKIDYQFERLREGVAGKVRHRLEQGHPEWPRLRYYVSPGDKLQERRIASLEPVARRGAGVVADLCRIAGDHARSLASGGFDHWVLEP</sequence>
<feature type="domain" description="Bacillithiol biosynthesis BshC N-terminal Rossmann-like" evidence="1">
    <location>
        <begin position="11"/>
        <end position="324"/>
    </location>
</feature>
<dbReference type="Pfam" id="PF24850">
    <property type="entry name" value="CC_BshC"/>
    <property type="match status" value="1"/>
</dbReference>
<organism evidence="3 4">
    <name type="scientific">Eiseniibacteriota bacterium</name>
    <dbReference type="NCBI Taxonomy" id="2212470"/>
    <lineage>
        <taxon>Bacteria</taxon>
        <taxon>Candidatus Eiseniibacteriota</taxon>
    </lineage>
</organism>
<comment type="caution">
    <text evidence="3">The sequence shown here is derived from an EMBL/GenBank/DDBJ whole genome shotgun (WGS) entry which is preliminary data.</text>
</comment>
<dbReference type="EMBL" id="JACQAY010000216">
    <property type="protein sequence ID" value="MBI3539943.1"/>
    <property type="molecule type" value="Genomic_DNA"/>
</dbReference>
<accession>A0A9D6LB52</accession>
<evidence type="ECO:0000259" key="1">
    <source>
        <dbReference type="Pfam" id="PF10079"/>
    </source>
</evidence>
<gene>
    <name evidence="3" type="primary">bshC</name>
    <name evidence="3" type="ORF">HY076_06690</name>
</gene>
<evidence type="ECO:0000313" key="4">
    <source>
        <dbReference type="Proteomes" id="UP000807850"/>
    </source>
</evidence>
<feature type="non-terminal residue" evidence="3">
    <location>
        <position position="1"/>
    </location>
</feature>
<dbReference type="InterPro" id="IPR055398">
    <property type="entry name" value="Rossmann-like_BshC"/>
</dbReference>
<reference evidence="3" key="1">
    <citation type="submission" date="2020-07" db="EMBL/GenBank/DDBJ databases">
        <title>Huge and variable diversity of episymbiotic CPR bacteria and DPANN archaea in groundwater ecosystems.</title>
        <authorList>
            <person name="He C.Y."/>
            <person name="Keren R."/>
            <person name="Whittaker M."/>
            <person name="Farag I.F."/>
            <person name="Doudna J."/>
            <person name="Cate J.H.D."/>
            <person name="Banfield J.F."/>
        </authorList>
    </citation>
    <scope>NUCLEOTIDE SEQUENCE</scope>
    <source>
        <strain evidence="3">NC_groundwater_928_Pr1_S-0.2um_72_17</strain>
    </source>
</reference>
<dbReference type="Pfam" id="PF10079">
    <property type="entry name" value="Rossmann-like_BshC"/>
    <property type="match status" value="1"/>
</dbReference>
<feature type="domain" description="Bacillithiol biosynthesis BshC C-terminal coiled-coil" evidence="2">
    <location>
        <begin position="336"/>
        <end position="470"/>
    </location>
</feature>
<dbReference type="AlphaFoldDB" id="A0A9D6LB52"/>
<name>A0A9D6LB52_UNCEI</name>
<protein>
    <submittedName>
        <fullName evidence="3">Bacillithiol biosynthesis BshC</fullName>
    </submittedName>
</protein>
<proteinExistence type="predicted"/>
<dbReference type="Proteomes" id="UP000807850">
    <property type="component" value="Unassembled WGS sequence"/>
</dbReference>
<dbReference type="InterPro" id="IPR055399">
    <property type="entry name" value="CC_BshC"/>
</dbReference>
<evidence type="ECO:0000259" key="2">
    <source>
        <dbReference type="Pfam" id="PF24850"/>
    </source>
</evidence>
<evidence type="ECO:0000313" key="3">
    <source>
        <dbReference type="EMBL" id="MBI3539943.1"/>
    </source>
</evidence>